<evidence type="ECO:0000313" key="2">
    <source>
        <dbReference type="RefSeq" id="XP_018006459.1"/>
    </source>
</evidence>
<dbReference type="OrthoDB" id="6383121at2759"/>
<reference evidence="2" key="1">
    <citation type="submission" date="2025-08" db="UniProtKB">
        <authorList>
            <consortium name="RefSeq"/>
        </authorList>
    </citation>
    <scope>IDENTIFICATION</scope>
    <source>
        <tissue evidence="2">Whole organism</tissue>
    </source>
</reference>
<evidence type="ECO:0000313" key="1">
    <source>
        <dbReference type="Proteomes" id="UP000694843"/>
    </source>
</evidence>
<name>A0A8B7MZS8_HYAAZ</name>
<sequence>MQRHVYIKAEAGHSATSRETTFALCKIITYEKPSLSVVHMTKVRASPAALLLLLVVSCCSAAPTSTFSPNAQRRPSDFESVVTVDCTNAAAVNFVSQMHANFRCVYPKDSQRDDNALLFSNPSDGRSAFPSDLESGSLTREDPENCAPGTIFVPEIGICMQAHKPLRSSPLESDSLHVDKPIATVFTSNLQTRSDCTKNQIFNTELGICLDIASGGPVPPLSSASLVREESSAVHRPLEIQAFSSGQAASECREGEMFVPEIGVCVPVSSSSSRRLQKSPSEARPLQSANLIKETQPAAKFIDNDDTSDCEPGEIFVPEIGICMSVTPPKVRPPTPIISDSLVKDKDVPVPVASEPIKCPPGQILVSELGICLPANPPSKNQGPLQSSSLVKEPEFLEIQSFKDSKDHTDCAPGTFFVAEIGECL</sequence>
<gene>
    <name evidence="2" type="primary">LOC108664393</name>
</gene>
<keyword evidence="1" id="KW-1185">Reference proteome</keyword>
<protein>
    <submittedName>
        <fullName evidence="2">Uncharacterized protein LOC108664393</fullName>
    </submittedName>
</protein>
<dbReference type="Proteomes" id="UP000694843">
    <property type="component" value="Unplaced"/>
</dbReference>
<organism evidence="1 2">
    <name type="scientific">Hyalella azteca</name>
    <name type="common">Amphipod</name>
    <dbReference type="NCBI Taxonomy" id="294128"/>
    <lineage>
        <taxon>Eukaryota</taxon>
        <taxon>Metazoa</taxon>
        <taxon>Ecdysozoa</taxon>
        <taxon>Arthropoda</taxon>
        <taxon>Crustacea</taxon>
        <taxon>Multicrustacea</taxon>
        <taxon>Malacostraca</taxon>
        <taxon>Eumalacostraca</taxon>
        <taxon>Peracarida</taxon>
        <taxon>Amphipoda</taxon>
        <taxon>Senticaudata</taxon>
        <taxon>Talitrida</taxon>
        <taxon>Talitroidea</taxon>
        <taxon>Hyalellidae</taxon>
        <taxon>Hyalella</taxon>
    </lineage>
</organism>
<accession>A0A8B7MZS8</accession>
<dbReference type="AlphaFoldDB" id="A0A8B7MZS8"/>
<dbReference type="KEGG" id="hazt:108664393"/>
<proteinExistence type="predicted"/>
<dbReference type="RefSeq" id="XP_018006459.1">
    <property type="nucleotide sequence ID" value="XM_018150970.1"/>
</dbReference>
<dbReference type="GeneID" id="108664393"/>